<comment type="similarity">
    <text evidence="6">Belongs to the binding-protein-dependent transport system permease family.</text>
</comment>
<dbReference type="Gene3D" id="1.10.3720.10">
    <property type="entry name" value="MetI-like"/>
    <property type="match status" value="1"/>
</dbReference>
<dbReference type="PANTHER" id="PTHR30177:SF4">
    <property type="entry name" value="OSMOPROTECTANT IMPORT PERMEASE PROTEIN OSMW"/>
    <property type="match status" value="1"/>
</dbReference>
<evidence type="ECO:0000259" key="8">
    <source>
        <dbReference type="PROSITE" id="PS50928"/>
    </source>
</evidence>
<dbReference type="InterPro" id="IPR035906">
    <property type="entry name" value="MetI-like_sf"/>
</dbReference>
<feature type="transmembrane region" description="Helical" evidence="6">
    <location>
        <begin position="136"/>
        <end position="164"/>
    </location>
</feature>
<feature type="transmembrane region" description="Helical" evidence="6">
    <location>
        <begin position="254"/>
        <end position="274"/>
    </location>
</feature>
<feature type="transmembrane region" description="Helical" evidence="6">
    <location>
        <begin position="48"/>
        <end position="68"/>
    </location>
</feature>
<evidence type="ECO:0000256" key="4">
    <source>
        <dbReference type="ARBA" id="ARBA00022989"/>
    </source>
</evidence>
<evidence type="ECO:0000313" key="9">
    <source>
        <dbReference type="EMBL" id="GGQ29786.1"/>
    </source>
</evidence>
<keyword evidence="10" id="KW-1185">Reference proteome</keyword>
<evidence type="ECO:0000256" key="2">
    <source>
        <dbReference type="ARBA" id="ARBA00022448"/>
    </source>
</evidence>
<evidence type="ECO:0000256" key="7">
    <source>
        <dbReference type="SAM" id="MobiDB-lite"/>
    </source>
</evidence>
<keyword evidence="4 6" id="KW-1133">Transmembrane helix</keyword>
<dbReference type="PANTHER" id="PTHR30177">
    <property type="entry name" value="GLYCINE BETAINE/L-PROLINE TRANSPORT SYSTEM PERMEASE PROTEIN PROW"/>
    <property type="match status" value="1"/>
</dbReference>
<evidence type="ECO:0000256" key="5">
    <source>
        <dbReference type="ARBA" id="ARBA00023136"/>
    </source>
</evidence>
<sequence length="283" mass="28935">MAADTLTADVLGSEASEGAGVPGAPETAGASGALTAGRARPSRRAARLRLLLTPAAVCAVLAALYAWVSAQDLDSIEQRSLNPSVILTKAAEHLEMTLAATALVVVIAIPLGIVASRSRNRIATPVILTAANLGQAVPCIGLLVLCTFLMGVGFQTALVGLVAYSVLPVLRNTMIGVQQVDPALVEAARGMGMTRGQVLRRVELRLAVPAILAGLRTALVLTVGVATLGAFVAAGGFGELIINGLKLNRMPVTVVGGVLTACIAFLIDWLGALAENVLKPRGL</sequence>
<dbReference type="InterPro" id="IPR000515">
    <property type="entry name" value="MetI-like"/>
</dbReference>
<feature type="region of interest" description="Disordered" evidence="7">
    <location>
        <begin position="14"/>
        <end position="36"/>
    </location>
</feature>
<dbReference type="SUPFAM" id="SSF161098">
    <property type="entry name" value="MetI-like"/>
    <property type="match status" value="1"/>
</dbReference>
<name>A0ABQ2RFQ1_9ACTN</name>
<reference evidence="10" key="1">
    <citation type="journal article" date="2019" name="Int. J. Syst. Evol. Microbiol.">
        <title>The Global Catalogue of Microorganisms (GCM) 10K type strain sequencing project: providing services to taxonomists for standard genome sequencing and annotation.</title>
        <authorList>
            <consortium name="The Broad Institute Genomics Platform"/>
            <consortium name="The Broad Institute Genome Sequencing Center for Infectious Disease"/>
            <person name="Wu L."/>
            <person name="Ma J."/>
        </authorList>
    </citation>
    <scope>NUCLEOTIDE SEQUENCE [LARGE SCALE GENOMIC DNA]</scope>
    <source>
        <strain evidence="10">JCM 3115</strain>
    </source>
</reference>
<accession>A0ABQ2RFQ1</accession>
<comment type="caution">
    <text evidence="9">The sequence shown here is derived from an EMBL/GenBank/DDBJ whole genome shotgun (WGS) entry which is preliminary data.</text>
</comment>
<evidence type="ECO:0000256" key="3">
    <source>
        <dbReference type="ARBA" id="ARBA00022692"/>
    </source>
</evidence>
<keyword evidence="5 6" id="KW-0472">Membrane</keyword>
<feature type="transmembrane region" description="Helical" evidence="6">
    <location>
        <begin position="96"/>
        <end position="115"/>
    </location>
</feature>
<feature type="domain" description="ABC transmembrane type-1" evidence="8">
    <location>
        <begin position="90"/>
        <end position="271"/>
    </location>
</feature>
<dbReference type="Pfam" id="PF00528">
    <property type="entry name" value="BPD_transp_1"/>
    <property type="match status" value="1"/>
</dbReference>
<dbReference type="EMBL" id="BMQJ01000026">
    <property type="protein sequence ID" value="GGQ29786.1"/>
    <property type="molecule type" value="Genomic_DNA"/>
</dbReference>
<dbReference type="PROSITE" id="PS50928">
    <property type="entry name" value="ABC_TM1"/>
    <property type="match status" value="1"/>
</dbReference>
<keyword evidence="2 6" id="KW-0813">Transport</keyword>
<proteinExistence type="inferred from homology"/>
<organism evidence="9 10">
    <name type="scientific">Streptosporangium pseudovulgare</name>
    <dbReference type="NCBI Taxonomy" id="35765"/>
    <lineage>
        <taxon>Bacteria</taxon>
        <taxon>Bacillati</taxon>
        <taxon>Actinomycetota</taxon>
        <taxon>Actinomycetes</taxon>
        <taxon>Streptosporangiales</taxon>
        <taxon>Streptosporangiaceae</taxon>
        <taxon>Streptosporangium</taxon>
    </lineage>
</organism>
<keyword evidence="3 6" id="KW-0812">Transmembrane</keyword>
<dbReference type="InterPro" id="IPR051204">
    <property type="entry name" value="ABC_transp_perm/SBD"/>
</dbReference>
<dbReference type="CDD" id="cd06261">
    <property type="entry name" value="TM_PBP2"/>
    <property type="match status" value="1"/>
</dbReference>
<feature type="transmembrane region" description="Helical" evidence="6">
    <location>
        <begin position="218"/>
        <end position="242"/>
    </location>
</feature>
<evidence type="ECO:0000256" key="6">
    <source>
        <dbReference type="RuleBase" id="RU363032"/>
    </source>
</evidence>
<gene>
    <name evidence="9" type="ORF">GCM10010140_70020</name>
</gene>
<protein>
    <submittedName>
        <fullName evidence="9">ABC transporter permease</fullName>
    </submittedName>
</protein>
<comment type="subcellular location">
    <subcellularLocation>
        <location evidence="6">Cell membrane</location>
        <topology evidence="6">Multi-pass membrane protein</topology>
    </subcellularLocation>
    <subcellularLocation>
        <location evidence="1">Membrane</location>
        <topology evidence="1">Multi-pass membrane protein</topology>
    </subcellularLocation>
</comment>
<evidence type="ECO:0000313" key="10">
    <source>
        <dbReference type="Proteomes" id="UP000611554"/>
    </source>
</evidence>
<dbReference type="RefSeq" id="WP_189250696.1">
    <property type="nucleotide sequence ID" value="NZ_BMQJ01000026.1"/>
</dbReference>
<dbReference type="Proteomes" id="UP000611554">
    <property type="component" value="Unassembled WGS sequence"/>
</dbReference>
<evidence type="ECO:0000256" key="1">
    <source>
        <dbReference type="ARBA" id="ARBA00004141"/>
    </source>
</evidence>